<dbReference type="AlphaFoldDB" id="R7UHE1"/>
<dbReference type="PROSITE" id="PS50042">
    <property type="entry name" value="CNMP_BINDING_3"/>
    <property type="match status" value="2"/>
</dbReference>
<feature type="compositionally biased region" description="Low complexity" evidence="1">
    <location>
        <begin position="92"/>
        <end position="105"/>
    </location>
</feature>
<keyword evidence="5" id="KW-1185">Reference proteome</keyword>
<evidence type="ECO:0000256" key="1">
    <source>
        <dbReference type="SAM" id="MobiDB-lite"/>
    </source>
</evidence>
<gene>
    <name evidence="3" type="ORF">CAPTEDRAFT_223430</name>
</gene>
<dbReference type="EnsemblMetazoa" id="CapteT223430">
    <property type="protein sequence ID" value="CapteP223430"/>
    <property type="gene ID" value="CapteG223430"/>
</dbReference>
<dbReference type="PANTHER" id="PTHR23011">
    <property type="entry name" value="CYCLIC NUCLEOTIDE-BINDING DOMAIN CONTAINING PROTEIN"/>
    <property type="match status" value="1"/>
</dbReference>
<evidence type="ECO:0000313" key="4">
    <source>
        <dbReference type="EnsemblMetazoa" id="CapteP223430"/>
    </source>
</evidence>
<dbReference type="SUPFAM" id="SSF51206">
    <property type="entry name" value="cAMP-binding domain-like"/>
    <property type="match status" value="2"/>
</dbReference>
<protein>
    <recommendedName>
        <fullName evidence="2">Cyclic nucleotide-binding domain-containing protein</fullName>
    </recommendedName>
</protein>
<evidence type="ECO:0000313" key="3">
    <source>
        <dbReference type="EMBL" id="ELU02692.1"/>
    </source>
</evidence>
<reference evidence="3 5" key="2">
    <citation type="journal article" date="2013" name="Nature">
        <title>Insights into bilaterian evolution from three spiralian genomes.</title>
        <authorList>
            <person name="Simakov O."/>
            <person name="Marletaz F."/>
            <person name="Cho S.J."/>
            <person name="Edsinger-Gonzales E."/>
            <person name="Havlak P."/>
            <person name="Hellsten U."/>
            <person name="Kuo D.H."/>
            <person name="Larsson T."/>
            <person name="Lv J."/>
            <person name="Arendt D."/>
            <person name="Savage R."/>
            <person name="Osoegawa K."/>
            <person name="de Jong P."/>
            <person name="Grimwood J."/>
            <person name="Chapman J.A."/>
            <person name="Shapiro H."/>
            <person name="Aerts A."/>
            <person name="Otillar R.P."/>
            <person name="Terry A.Y."/>
            <person name="Boore J.L."/>
            <person name="Grigoriev I.V."/>
            <person name="Lindberg D.R."/>
            <person name="Seaver E.C."/>
            <person name="Weisblat D.A."/>
            <person name="Putnam N.H."/>
            <person name="Rokhsar D.S."/>
        </authorList>
    </citation>
    <scope>NUCLEOTIDE SEQUENCE</scope>
    <source>
        <strain evidence="3 5">I ESC-2004</strain>
    </source>
</reference>
<dbReference type="InterPro" id="IPR000595">
    <property type="entry name" value="cNMP-bd_dom"/>
</dbReference>
<dbReference type="Gene3D" id="2.60.120.10">
    <property type="entry name" value="Jelly Rolls"/>
    <property type="match status" value="2"/>
</dbReference>
<dbReference type="OrthoDB" id="5966510at2759"/>
<reference evidence="5" key="1">
    <citation type="submission" date="2012-12" db="EMBL/GenBank/DDBJ databases">
        <authorList>
            <person name="Hellsten U."/>
            <person name="Grimwood J."/>
            <person name="Chapman J.A."/>
            <person name="Shapiro H."/>
            <person name="Aerts A."/>
            <person name="Otillar R.P."/>
            <person name="Terry A.Y."/>
            <person name="Boore J.L."/>
            <person name="Simakov O."/>
            <person name="Marletaz F."/>
            <person name="Cho S.-J."/>
            <person name="Edsinger-Gonzales E."/>
            <person name="Havlak P."/>
            <person name="Kuo D.-H."/>
            <person name="Larsson T."/>
            <person name="Lv J."/>
            <person name="Arendt D."/>
            <person name="Savage R."/>
            <person name="Osoegawa K."/>
            <person name="de Jong P."/>
            <person name="Lindberg D.R."/>
            <person name="Seaver E.C."/>
            <person name="Weisblat D.A."/>
            <person name="Putnam N.H."/>
            <person name="Grigoriev I.V."/>
            <person name="Rokhsar D.S."/>
        </authorList>
    </citation>
    <scope>NUCLEOTIDE SEQUENCE</scope>
    <source>
        <strain evidence="5">I ESC-2004</strain>
    </source>
</reference>
<organism evidence="3">
    <name type="scientific">Capitella teleta</name>
    <name type="common">Polychaete worm</name>
    <dbReference type="NCBI Taxonomy" id="283909"/>
    <lineage>
        <taxon>Eukaryota</taxon>
        <taxon>Metazoa</taxon>
        <taxon>Spiralia</taxon>
        <taxon>Lophotrochozoa</taxon>
        <taxon>Annelida</taxon>
        <taxon>Polychaeta</taxon>
        <taxon>Sedentaria</taxon>
        <taxon>Scolecida</taxon>
        <taxon>Capitellidae</taxon>
        <taxon>Capitella</taxon>
    </lineage>
</organism>
<feature type="region of interest" description="Disordered" evidence="1">
    <location>
        <begin position="91"/>
        <end position="123"/>
    </location>
</feature>
<feature type="domain" description="Cyclic nucleotide-binding" evidence="2">
    <location>
        <begin position="320"/>
        <end position="434"/>
    </location>
</feature>
<name>R7UHE1_CAPTE</name>
<evidence type="ECO:0000259" key="2">
    <source>
        <dbReference type="PROSITE" id="PS50042"/>
    </source>
</evidence>
<dbReference type="InterPro" id="IPR014710">
    <property type="entry name" value="RmlC-like_jellyroll"/>
</dbReference>
<accession>R7UHE1</accession>
<dbReference type="HOGENOM" id="CLU_039975_1_1_1"/>
<dbReference type="STRING" id="283909.R7UHE1"/>
<dbReference type="EMBL" id="KB303857">
    <property type="protein sequence ID" value="ELU02692.1"/>
    <property type="molecule type" value="Genomic_DNA"/>
</dbReference>
<dbReference type="OMA" id="HGGHILY"/>
<evidence type="ECO:0000313" key="5">
    <source>
        <dbReference type="Proteomes" id="UP000014760"/>
    </source>
</evidence>
<feature type="domain" description="Cyclic nucleotide-binding" evidence="2">
    <location>
        <begin position="230"/>
        <end position="317"/>
    </location>
</feature>
<dbReference type="InterPro" id="IPR018490">
    <property type="entry name" value="cNMP-bd_dom_sf"/>
</dbReference>
<reference evidence="4" key="3">
    <citation type="submission" date="2015-06" db="UniProtKB">
        <authorList>
            <consortium name="EnsemblMetazoa"/>
        </authorList>
    </citation>
    <scope>IDENTIFICATION</scope>
</reference>
<sequence length="497" mass="56649">MSLVKFDKKVKEKSSWSDRSKRATQHLVPSNLQVPIIDYDKLKELCAMHDALGENGQSEEVHKNFMQNYKDIFVNMKPSIGFPVHSVKRSLQRQQSQLSQTSKSVEAGTRVSGASEVASANEVSHDIRDHMTRRRRLSENPCAIKTQHIKTLRRLLRKQPFERTATENDEILKAAKRFELLSCQADISVLKELCVVAQIEVWKEPDITMFGNTGFHLILKGSVVPQSLPFIKIKGLDDEFRSPTPELKENEVDELGVGDCFGSLEKVSGRDPNSRILTVLTKGKHCEFMKITTSDYTKVIEQIRQREETEKVNLLQSCETYKLWSRQPLIRVASLIEWLSFPANTVLVSEGFMAPFLAIIKTGECHVLRHVTVLHTLPNGRKERQTREVVMGKLTECTSFGEISILKDEPITCSIVTATQVTLATIEPSKLTDLDEITLQLLEQSSERTFGNLTEDNIHEEYVQQELKREWNEFKHNVVMDTINSRGIRPGYGKWAK</sequence>
<proteinExistence type="predicted"/>
<dbReference type="Pfam" id="PF00027">
    <property type="entry name" value="cNMP_binding"/>
    <property type="match status" value="1"/>
</dbReference>
<dbReference type="EMBL" id="AMQN01001609">
    <property type="status" value="NOT_ANNOTATED_CDS"/>
    <property type="molecule type" value="Genomic_DNA"/>
</dbReference>
<dbReference type="Proteomes" id="UP000014760">
    <property type="component" value="Unassembled WGS sequence"/>
</dbReference>
<dbReference type="PANTHER" id="PTHR23011:SF32">
    <property type="entry name" value="CYCLIC NUCLEOTIDE-BINDING DOMAIN-CONTAINING PROTEIN 1"/>
    <property type="match status" value="1"/>
</dbReference>